<feature type="chain" id="PRO_5014220054" description="Lipoprotein" evidence="1">
    <location>
        <begin position="18"/>
        <end position="128"/>
    </location>
</feature>
<dbReference type="PROSITE" id="PS51257">
    <property type="entry name" value="PROKAR_LIPOPROTEIN"/>
    <property type="match status" value="1"/>
</dbReference>
<dbReference type="EMBL" id="JRPL02000032">
    <property type="protein sequence ID" value="TLD80634.1"/>
    <property type="molecule type" value="Genomic_DNA"/>
</dbReference>
<evidence type="ECO:0000313" key="2">
    <source>
        <dbReference type="EMBL" id="TLD80634.1"/>
    </source>
</evidence>
<feature type="signal peptide" evidence="1">
    <location>
        <begin position="1"/>
        <end position="17"/>
    </location>
</feature>
<gene>
    <name evidence="2" type="ORF">LS81_009465</name>
</gene>
<keyword evidence="1" id="KW-0732">Signal</keyword>
<sequence length="128" mass="14971">MKKLILASLLSVGVACACDTFECERFVESMHDFVELHNLKEFNADVFKEKIDAATEAYNISKRICETFLNLNVNEIVSLQTKNPHFANLNDDWNKNSNYLKSFLKARIRLIIFVFLENNERFLSLIYR</sequence>
<comment type="caution">
    <text evidence="2">The sequence shown here is derived from an EMBL/GenBank/DDBJ whole genome shotgun (WGS) entry which is preliminary data.</text>
</comment>
<reference evidence="2 3" key="1">
    <citation type="journal article" date="2014" name="Genome Announc.">
        <title>Draft genome sequences of eight enterohepatic helicobacter species isolated from both laboratory and wild rodents.</title>
        <authorList>
            <person name="Sheh A."/>
            <person name="Shen Z."/>
            <person name="Fox J.G."/>
        </authorList>
    </citation>
    <scope>NUCLEOTIDE SEQUENCE [LARGE SCALE GENOMIC DNA]</scope>
    <source>
        <strain evidence="2 3">ATCC 700114</strain>
    </source>
</reference>
<name>A0A099V8Z1_9HELI</name>
<evidence type="ECO:0000313" key="3">
    <source>
        <dbReference type="Proteomes" id="UP000029878"/>
    </source>
</evidence>
<proteinExistence type="predicted"/>
<accession>A0A099V8Z1</accession>
<evidence type="ECO:0000256" key="1">
    <source>
        <dbReference type="SAM" id="SignalP"/>
    </source>
</evidence>
<evidence type="ECO:0008006" key="4">
    <source>
        <dbReference type="Google" id="ProtNLM"/>
    </source>
</evidence>
<dbReference type="AlphaFoldDB" id="A0A099V8Z1"/>
<protein>
    <recommendedName>
        <fullName evidence="4">Lipoprotein</fullName>
    </recommendedName>
</protein>
<dbReference type="RefSeq" id="WP_034346854.1">
    <property type="nucleotide sequence ID" value="NZ_FZNG01000018.1"/>
</dbReference>
<organism evidence="2 3">
    <name type="scientific">Helicobacter trogontum</name>
    <dbReference type="NCBI Taxonomy" id="50960"/>
    <lineage>
        <taxon>Bacteria</taxon>
        <taxon>Pseudomonadati</taxon>
        <taxon>Campylobacterota</taxon>
        <taxon>Epsilonproteobacteria</taxon>
        <taxon>Campylobacterales</taxon>
        <taxon>Helicobacteraceae</taxon>
        <taxon>Helicobacter</taxon>
    </lineage>
</organism>
<dbReference type="Proteomes" id="UP000029878">
    <property type="component" value="Unassembled WGS sequence"/>
</dbReference>